<accession>A0ACA9JXK9</accession>
<sequence length="183" mass="21141">MNEASDYMELMKSLGRGTKPKKIFTGNPNDSLKKRIKVRKWPDLFPLFLRALVHIDPQKWPDNAKQEGEALEFLQSLPDKSVALAFFDPQYEKVGDEELSPPIEINEPLPSFFLNIEEPPEEEPNDIESTPECGESGDDEPEIEEREREPDPEADRDINQEIKEQEKEPTDRDCEVKESDNEK</sequence>
<evidence type="ECO:0000313" key="2">
    <source>
        <dbReference type="Proteomes" id="UP000789860"/>
    </source>
</evidence>
<proteinExistence type="predicted"/>
<dbReference type="Proteomes" id="UP000789860">
    <property type="component" value="Unassembled WGS sequence"/>
</dbReference>
<reference evidence="1" key="1">
    <citation type="submission" date="2021-06" db="EMBL/GenBank/DDBJ databases">
        <authorList>
            <person name="Kallberg Y."/>
            <person name="Tangrot J."/>
            <person name="Rosling A."/>
        </authorList>
    </citation>
    <scope>NUCLEOTIDE SEQUENCE</scope>
    <source>
        <strain evidence="1">AU212A</strain>
    </source>
</reference>
<name>A0ACA9JXK9_9GLOM</name>
<keyword evidence="2" id="KW-1185">Reference proteome</keyword>
<dbReference type="EMBL" id="CAJVPM010000317">
    <property type="protein sequence ID" value="CAG8441279.1"/>
    <property type="molecule type" value="Genomic_DNA"/>
</dbReference>
<gene>
    <name evidence="1" type="ORF">SCALOS_LOCUS638</name>
</gene>
<evidence type="ECO:0000313" key="1">
    <source>
        <dbReference type="EMBL" id="CAG8441279.1"/>
    </source>
</evidence>
<organism evidence="1 2">
    <name type="scientific">Scutellospora calospora</name>
    <dbReference type="NCBI Taxonomy" id="85575"/>
    <lineage>
        <taxon>Eukaryota</taxon>
        <taxon>Fungi</taxon>
        <taxon>Fungi incertae sedis</taxon>
        <taxon>Mucoromycota</taxon>
        <taxon>Glomeromycotina</taxon>
        <taxon>Glomeromycetes</taxon>
        <taxon>Diversisporales</taxon>
        <taxon>Gigasporaceae</taxon>
        <taxon>Scutellospora</taxon>
    </lineage>
</organism>
<protein>
    <submittedName>
        <fullName evidence="1">4577_t:CDS:1</fullName>
    </submittedName>
</protein>
<comment type="caution">
    <text evidence="1">The sequence shown here is derived from an EMBL/GenBank/DDBJ whole genome shotgun (WGS) entry which is preliminary data.</text>
</comment>